<sequence length="287" mass="31850">MSLLHHGVQAFKAIVAQGTVHGAAREIGLSQTGVTQRIRALERELGTTLFVRSRKGMFPTAEGEALVRWCQRVDDLEGELLTFVRRGQEAQAVRVTVTGPSSLMRGRVIPQTTAELTEFPTVTLYFDLDDEGNGLNRLKTGAAQLAVIPRGDVVNELDAKPLAPARHVLVGPAAWASRDLHEVIATERIIDFNDKDDATLSFLRHHHLLTGARIRRHLVNNPDALADLVAAGLGYSVLPEDFAEARLVEQSLVNLCPGRWLDQEMALAWYPRHEMPTYFRKLIDSIQ</sequence>
<feature type="domain" description="HTH lysR-type" evidence="5">
    <location>
        <begin position="1"/>
        <end position="60"/>
    </location>
</feature>
<dbReference type="InterPro" id="IPR036388">
    <property type="entry name" value="WH-like_DNA-bd_sf"/>
</dbReference>
<evidence type="ECO:0000256" key="3">
    <source>
        <dbReference type="ARBA" id="ARBA00023125"/>
    </source>
</evidence>
<dbReference type="PANTHER" id="PTHR30126:SF40">
    <property type="entry name" value="HTH-TYPE TRANSCRIPTIONAL REGULATOR GLTR"/>
    <property type="match status" value="1"/>
</dbReference>
<protein>
    <submittedName>
        <fullName evidence="6">LysR family transcriptional regulator</fullName>
    </submittedName>
</protein>
<dbReference type="PANTHER" id="PTHR30126">
    <property type="entry name" value="HTH-TYPE TRANSCRIPTIONAL REGULATOR"/>
    <property type="match status" value="1"/>
</dbReference>
<organism evidence="6 7">
    <name type="scientific">Eiseniibacteriota bacterium</name>
    <dbReference type="NCBI Taxonomy" id="2212470"/>
    <lineage>
        <taxon>Bacteria</taxon>
        <taxon>Candidatus Eiseniibacteriota</taxon>
    </lineage>
</organism>
<evidence type="ECO:0000313" key="7">
    <source>
        <dbReference type="Proteomes" id="UP000547674"/>
    </source>
</evidence>
<keyword evidence="4" id="KW-0804">Transcription</keyword>
<dbReference type="Gene3D" id="3.40.190.290">
    <property type="match status" value="1"/>
</dbReference>
<evidence type="ECO:0000256" key="4">
    <source>
        <dbReference type="ARBA" id="ARBA00023163"/>
    </source>
</evidence>
<dbReference type="EMBL" id="JABDJR010000428">
    <property type="protein sequence ID" value="NNF07209.1"/>
    <property type="molecule type" value="Genomic_DNA"/>
</dbReference>
<evidence type="ECO:0000256" key="1">
    <source>
        <dbReference type="ARBA" id="ARBA00009437"/>
    </source>
</evidence>
<reference evidence="6 7" key="1">
    <citation type="submission" date="2020-03" db="EMBL/GenBank/DDBJ databases">
        <title>Metabolic flexibility allows generalist bacteria to become dominant in a frequently disturbed ecosystem.</title>
        <authorList>
            <person name="Chen Y.-J."/>
            <person name="Leung P.M."/>
            <person name="Bay S.K."/>
            <person name="Hugenholtz P."/>
            <person name="Kessler A.J."/>
            <person name="Shelley G."/>
            <person name="Waite D.W."/>
            <person name="Cook P.L."/>
            <person name="Greening C."/>
        </authorList>
    </citation>
    <scope>NUCLEOTIDE SEQUENCE [LARGE SCALE GENOMIC DNA]</scope>
    <source>
        <strain evidence="6">SS_bin_28</strain>
    </source>
</reference>
<dbReference type="GO" id="GO:0000976">
    <property type="term" value="F:transcription cis-regulatory region binding"/>
    <property type="evidence" value="ECO:0007669"/>
    <property type="project" value="TreeGrafter"/>
</dbReference>
<evidence type="ECO:0000313" key="6">
    <source>
        <dbReference type="EMBL" id="NNF07209.1"/>
    </source>
</evidence>
<accession>A0A7Y2ECB1</accession>
<name>A0A7Y2ECB1_UNCEI</name>
<evidence type="ECO:0000259" key="5">
    <source>
        <dbReference type="PROSITE" id="PS50931"/>
    </source>
</evidence>
<dbReference type="Proteomes" id="UP000547674">
    <property type="component" value="Unassembled WGS sequence"/>
</dbReference>
<proteinExistence type="inferred from homology"/>
<keyword evidence="3" id="KW-0238">DNA-binding</keyword>
<dbReference type="Pfam" id="PF00126">
    <property type="entry name" value="HTH_1"/>
    <property type="match status" value="1"/>
</dbReference>
<dbReference type="Pfam" id="PF03466">
    <property type="entry name" value="LysR_substrate"/>
    <property type="match status" value="1"/>
</dbReference>
<dbReference type="SUPFAM" id="SSF46785">
    <property type="entry name" value="Winged helix' DNA-binding domain"/>
    <property type="match status" value="1"/>
</dbReference>
<keyword evidence="2" id="KW-0805">Transcription regulation</keyword>
<dbReference type="AlphaFoldDB" id="A0A7Y2ECB1"/>
<dbReference type="InterPro" id="IPR000847">
    <property type="entry name" value="LysR_HTH_N"/>
</dbReference>
<dbReference type="PRINTS" id="PR00039">
    <property type="entry name" value="HTHLYSR"/>
</dbReference>
<dbReference type="PROSITE" id="PS50931">
    <property type="entry name" value="HTH_LYSR"/>
    <property type="match status" value="1"/>
</dbReference>
<comment type="caution">
    <text evidence="6">The sequence shown here is derived from an EMBL/GenBank/DDBJ whole genome shotgun (WGS) entry which is preliminary data.</text>
</comment>
<comment type="similarity">
    <text evidence="1">Belongs to the LysR transcriptional regulatory family.</text>
</comment>
<dbReference type="InterPro" id="IPR036390">
    <property type="entry name" value="WH_DNA-bd_sf"/>
</dbReference>
<gene>
    <name evidence="6" type="ORF">HKN21_10655</name>
</gene>
<dbReference type="SUPFAM" id="SSF53850">
    <property type="entry name" value="Periplasmic binding protein-like II"/>
    <property type="match status" value="1"/>
</dbReference>
<dbReference type="Gene3D" id="1.10.10.10">
    <property type="entry name" value="Winged helix-like DNA-binding domain superfamily/Winged helix DNA-binding domain"/>
    <property type="match status" value="1"/>
</dbReference>
<evidence type="ECO:0000256" key="2">
    <source>
        <dbReference type="ARBA" id="ARBA00023015"/>
    </source>
</evidence>
<dbReference type="InterPro" id="IPR005119">
    <property type="entry name" value="LysR_subst-bd"/>
</dbReference>
<dbReference type="GO" id="GO:0003700">
    <property type="term" value="F:DNA-binding transcription factor activity"/>
    <property type="evidence" value="ECO:0007669"/>
    <property type="project" value="InterPro"/>
</dbReference>